<evidence type="ECO:0008006" key="4">
    <source>
        <dbReference type="Google" id="ProtNLM"/>
    </source>
</evidence>
<dbReference type="EMBL" id="ML976618">
    <property type="protein sequence ID" value="KAF1841586.1"/>
    <property type="molecule type" value="Genomic_DNA"/>
</dbReference>
<dbReference type="AlphaFoldDB" id="A0A9P4G9Z6"/>
<dbReference type="GeneID" id="63854466"/>
<gene>
    <name evidence="2" type="ORF">K460DRAFT_409045</name>
</gene>
<feature type="region of interest" description="Disordered" evidence="1">
    <location>
        <begin position="1"/>
        <end position="42"/>
    </location>
</feature>
<feature type="compositionally biased region" description="Basic and acidic residues" evidence="1">
    <location>
        <begin position="1"/>
        <end position="31"/>
    </location>
</feature>
<dbReference type="Proteomes" id="UP000800039">
    <property type="component" value="Unassembled WGS sequence"/>
</dbReference>
<evidence type="ECO:0000313" key="3">
    <source>
        <dbReference type="Proteomes" id="UP000800039"/>
    </source>
</evidence>
<accession>A0A9P4G9Z6</accession>
<dbReference type="OrthoDB" id="2756389at2759"/>
<organism evidence="2 3">
    <name type="scientific">Cucurbitaria berberidis CBS 394.84</name>
    <dbReference type="NCBI Taxonomy" id="1168544"/>
    <lineage>
        <taxon>Eukaryota</taxon>
        <taxon>Fungi</taxon>
        <taxon>Dikarya</taxon>
        <taxon>Ascomycota</taxon>
        <taxon>Pezizomycotina</taxon>
        <taxon>Dothideomycetes</taxon>
        <taxon>Pleosporomycetidae</taxon>
        <taxon>Pleosporales</taxon>
        <taxon>Pleosporineae</taxon>
        <taxon>Cucurbitariaceae</taxon>
        <taxon>Cucurbitaria</taxon>
    </lineage>
</organism>
<keyword evidence="3" id="KW-1185">Reference proteome</keyword>
<protein>
    <recommendedName>
        <fullName evidence="4">Essential protein Yae1 N-terminal domain-containing protein</fullName>
    </recommendedName>
</protein>
<sequence>MDWNSHKAKEIAKSRNEGYDQGKKDGYETGRRVGSNEGRMSALTLLETTKERVGKDEGYANGYNNGLAAGHSRGHQKGHAKGRLEAFSEASAVEFGKGHDEGYEKGWGGGYNEGHGEGRRAGQEEGKTEGHDKGYYKGYGDGHLEGQKLGKIEGHDEGYDEGWLKGVLHAEKNSKTKLREHFCRGFHEAMLMSSTLPPPFLNNDRTPNKYHPYWRGRSVAGYIRTHDLVSDINSPWFSAHGSMVHPLTLLRTSPQPLSYFAGVNDGTLHYNKPYIPVPNWIPWADCASCCACHELLW</sequence>
<comment type="caution">
    <text evidence="2">The sequence shown here is derived from an EMBL/GenBank/DDBJ whole genome shotgun (WGS) entry which is preliminary data.</text>
</comment>
<feature type="region of interest" description="Disordered" evidence="1">
    <location>
        <begin position="108"/>
        <end position="134"/>
    </location>
</feature>
<proteinExistence type="predicted"/>
<evidence type="ECO:0000256" key="1">
    <source>
        <dbReference type="SAM" id="MobiDB-lite"/>
    </source>
</evidence>
<evidence type="ECO:0000313" key="2">
    <source>
        <dbReference type="EMBL" id="KAF1841586.1"/>
    </source>
</evidence>
<feature type="compositionally biased region" description="Basic and acidic residues" evidence="1">
    <location>
        <begin position="114"/>
        <end position="134"/>
    </location>
</feature>
<reference evidence="2" key="1">
    <citation type="submission" date="2020-01" db="EMBL/GenBank/DDBJ databases">
        <authorList>
            <consortium name="DOE Joint Genome Institute"/>
            <person name="Haridas S."/>
            <person name="Albert R."/>
            <person name="Binder M."/>
            <person name="Bloem J."/>
            <person name="Labutti K."/>
            <person name="Salamov A."/>
            <person name="Andreopoulos B."/>
            <person name="Baker S.E."/>
            <person name="Barry K."/>
            <person name="Bills G."/>
            <person name="Bluhm B.H."/>
            <person name="Cannon C."/>
            <person name="Castanera R."/>
            <person name="Culley D.E."/>
            <person name="Daum C."/>
            <person name="Ezra D."/>
            <person name="Gonzalez J.B."/>
            <person name="Henrissat B."/>
            <person name="Kuo A."/>
            <person name="Liang C."/>
            <person name="Lipzen A."/>
            <person name="Lutzoni F."/>
            <person name="Magnuson J."/>
            <person name="Mondo S."/>
            <person name="Nolan M."/>
            <person name="Ohm R."/>
            <person name="Pangilinan J."/>
            <person name="Park H.-J."/>
            <person name="Ramirez L."/>
            <person name="Alfaro M."/>
            <person name="Sun H."/>
            <person name="Tritt A."/>
            <person name="Yoshinaga Y."/>
            <person name="Zwiers L.-H."/>
            <person name="Turgeon B.G."/>
            <person name="Goodwin S.B."/>
            <person name="Spatafora J.W."/>
            <person name="Crous P.W."/>
            <person name="Grigoriev I.V."/>
        </authorList>
    </citation>
    <scope>NUCLEOTIDE SEQUENCE</scope>
    <source>
        <strain evidence="2">CBS 394.84</strain>
    </source>
</reference>
<name>A0A9P4G9Z6_9PLEO</name>
<dbReference type="RefSeq" id="XP_040784149.1">
    <property type="nucleotide sequence ID" value="XM_040937216.1"/>
</dbReference>